<organism evidence="2 3">
    <name type="scientific">Galerina marginata (strain CBS 339.88)</name>
    <dbReference type="NCBI Taxonomy" id="685588"/>
    <lineage>
        <taxon>Eukaryota</taxon>
        <taxon>Fungi</taxon>
        <taxon>Dikarya</taxon>
        <taxon>Basidiomycota</taxon>
        <taxon>Agaricomycotina</taxon>
        <taxon>Agaricomycetes</taxon>
        <taxon>Agaricomycetidae</taxon>
        <taxon>Agaricales</taxon>
        <taxon>Agaricineae</taxon>
        <taxon>Strophariaceae</taxon>
        <taxon>Galerina</taxon>
    </lineage>
</organism>
<dbReference type="AlphaFoldDB" id="A0A067T644"/>
<evidence type="ECO:0000313" key="2">
    <source>
        <dbReference type="EMBL" id="KDR74438.1"/>
    </source>
</evidence>
<sequence length="163" mass="18345">MVAIYQRERNVKELYREGGEGNVQRETSKIQNADWVLGEGSTDESSKHPPGGSGSDLKTGGAVVYKQQRQPHPTNRHVRGNVGGKKSRARAGRRKWSPTKERPEPELARSDGCFNMMEAQTSEVLAFGDDVGWEVANISKMKRSDRWTTRLREDGRANHLIQQ</sequence>
<proteinExistence type="predicted"/>
<evidence type="ECO:0000313" key="3">
    <source>
        <dbReference type="Proteomes" id="UP000027222"/>
    </source>
</evidence>
<keyword evidence="3" id="KW-1185">Reference proteome</keyword>
<dbReference type="EMBL" id="KL142383">
    <property type="protein sequence ID" value="KDR74438.1"/>
    <property type="molecule type" value="Genomic_DNA"/>
</dbReference>
<name>A0A067T644_GALM3</name>
<dbReference type="HOGENOM" id="CLU_1627156_0_0_1"/>
<feature type="compositionally biased region" description="Basic and acidic residues" evidence="1">
    <location>
        <begin position="98"/>
        <end position="108"/>
    </location>
</feature>
<reference evidence="3" key="1">
    <citation type="journal article" date="2014" name="Proc. Natl. Acad. Sci. U.S.A.">
        <title>Extensive sampling of basidiomycete genomes demonstrates inadequacy of the white-rot/brown-rot paradigm for wood decay fungi.</title>
        <authorList>
            <person name="Riley R."/>
            <person name="Salamov A.A."/>
            <person name="Brown D.W."/>
            <person name="Nagy L.G."/>
            <person name="Floudas D."/>
            <person name="Held B.W."/>
            <person name="Levasseur A."/>
            <person name="Lombard V."/>
            <person name="Morin E."/>
            <person name="Otillar R."/>
            <person name="Lindquist E.A."/>
            <person name="Sun H."/>
            <person name="LaButti K.M."/>
            <person name="Schmutz J."/>
            <person name="Jabbour D."/>
            <person name="Luo H."/>
            <person name="Baker S.E."/>
            <person name="Pisabarro A.G."/>
            <person name="Walton J.D."/>
            <person name="Blanchette R.A."/>
            <person name="Henrissat B."/>
            <person name="Martin F."/>
            <person name="Cullen D."/>
            <person name="Hibbett D.S."/>
            <person name="Grigoriev I.V."/>
        </authorList>
    </citation>
    <scope>NUCLEOTIDE SEQUENCE [LARGE SCALE GENOMIC DNA]</scope>
    <source>
        <strain evidence="3">CBS 339.88</strain>
    </source>
</reference>
<dbReference type="Proteomes" id="UP000027222">
    <property type="component" value="Unassembled WGS sequence"/>
</dbReference>
<accession>A0A067T644</accession>
<feature type="region of interest" description="Disordered" evidence="1">
    <location>
        <begin position="16"/>
        <end position="108"/>
    </location>
</feature>
<feature type="compositionally biased region" description="Basic residues" evidence="1">
    <location>
        <begin position="74"/>
        <end position="97"/>
    </location>
</feature>
<gene>
    <name evidence="2" type="ORF">GALMADRAFT_211995</name>
</gene>
<protein>
    <submittedName>
        <fullName evidence="2">Uncharacterized protein</fullName>
    </submittedName>
</protein>
<evidence type="ECO:0000256" key="1">
    <source>
        <dbReference type="SAM" id="MobiDB-lite"/>
    </source>
</evidence>